<dbReference type="InterPro" id="IPR020864">
    <property type="entry name" value="MACPF"/>
</dbReference>
<proteinExistence type="predicted"/>
<sequence>MPFGNEEDIIIDPGYKEPVISFEHKDGFDIYSTQGKHLPVGVWTRNESLCYKTFLLSKGSKGKSMISVLSEDIQLSIIGMDVYSGKKLNTNLSNTFKDDQMNVFKLNCSIYTTGMILSNQWKLKGSITILLDKIKHYINSNFKPEEDDQKVKNAWYQLFNQYGTHIMTKITLGGKIVEMNNNKETSSETKGTYENKMKLDLDIFKLNTNVENNNSNEELNKNKYEKIIIIGGNVVSNDLDDQSADVNKEKWMKTIKYNPVPIQFELSPLSYFIHQNYQNDDLMKSYEHYLNQYLK</sequence>
<reference evidence="2" key="1">
    <citation type="submission" date="2022-07" db="EMBL/GenBank/DDBJ databases">
        <title>Evaluation of T. orientalis genome assembly methods using nanopore sequencing and analysis of variation between genomes.</title>
        <authorList>
            <person name="Yam J."/>
            <person name="Micallef M.L."/>
            <person name="Liu M."/>
            <person name="Djordjevic S.P."/>
            <person name="Bogema D.R."/>
            <person name="Jenkins C."/>
        </authorList>
    </citation>
    <scope>NUCLEOTIDE SEQUENCE</scope>
    <source>
        <strain evidence="2">Fish Creek</strain>
    </source>
</reference>
<protein>
    <recommendedName>
        <fullName evidence="1">MACPF domain-containing protein</fullName>
    </recommendedName>
</protein>
<name>A0A976XKC4_THEOR</name>
<evidence type="ECO:0000313" key="3">
    <source>
        <dbReference type="Proteomes" id="UP000244803"/>
    </source>
</evidence>
<feature type="domain" description="MACPF" evidence="1">
    <location>
        <begin position="1"/>
        <end position="295"/>
    </location>
</feature>
<gene>
    <name evidence="2" type="ORF">MACJ_003749</name>
</gene>
<organism evidence="2 3">
    <name type="scientific">Theileria orientalis</name>
    <dbReference type="NCBI Taxonomy" id="68886"/>
    <lineage>
        <taxon>Eukaryota</taxon>
        <taxon>Sar</taxon>
        <taxon>Alveolata</taxon>
        <taxon>Apicomplexa</taxon>
        <taxon>Aconoidasida</taxon>
        <taxon>Piroplasmida</taxon>
        <taxon>Theileriidae</taxon>
        <taxon>Theileria</taxon>
    </lineage>
</organism>
<dbReference type="Pfam" id="PF01823">
    <property type="entry name" value="MACPF"/>
    <property type="match status" value="1"/>
</dbReference>
<dbReference type="AlphaFoldDB" id="A0A976XKC4"/>
<dbReference type="PROSITE" id="PS51412">
    <property type="entry name" value="MACPF_2"/>
    <property type="match status" value="1"/>
</dbReference>
<evidence type="ECO:0000313" key="2">
    <source>
        <dbReference type="EMBL" id="UVC54216.1"/>
    </source>
</evidence>
<evidence type="ECO:0000259" key="1">
    <source>
        <dbReference type="PROSITE" id="PS51412"/>
    </source>
</evidence>
<accession>A0A976XKC4</accession>
<dbReference type="EMBL" id="CP056066">
    <property type="protein sequence ID" value="UVC54216.1"/>
    <property type="molecule type" value="Genomic_DNA"/>
</dbReference>
<dbReference type="Proteomes" id="UP000244803">
    <property type="component" value="Chromosome 3"/>
</dbReference>